<keyword evidence="2" id="KW-1003">Cell membrane</keyword>
<evidence type="ECO:0000313" key="8">
    <source>
        <dbReference type="Proteomes" id="UP000585050"/>
    </source>
</evidence>
<evidence type="ECO:0000256" key="2">
    <source>
        <dbReference type="ARBA" id="ARBA00022475"/>
    </source>
</evidence>
<organism evidence="7 8">
    <name type="scientific">Flammeovirga agarivorans</name>
    <dbReference type="NCBI Taxonomy" id="2726742"/>
    <lineage>
        <taxon>Bacteria</taxon>
        <taxon>Pseudomonadati</taxon>
        <taxon>Bacteroidota</taxon>
        <taxon>Cytophagia</taxon>
        <taxon>Cytophagales</taxon>
        <taxon>Flammeovirgaceae</taxon>
        <taxon>Flammeovirga</taxon>
    </lineage>
</organism>
<evidence type="ECO:0000256" key="3">
    <source>
        <dbReference type="ARBA" id="ARBA00022692"/>
    </source>
</evidence>
<dbReference type="GO" id="GO:0015920">
    <property type="term" value="P:lipopolysaccharide transport"/>
    <property type="evidence" value="ECO:0007669"/>
    <property type="project" value="TreeGrafter"/>
</dbReference>
<reference evidence="7 8" key="1">
    <citation type="submission" date="2020-04" db="EMBL/GenBank/DDBJ databases">
        <title>Flammeovirga sp. SR4, a novel species isolated from seawater.</title>
        <authorList>
            <person name="Wang X."/>
        </authorList>
    </citation>
    <scope>NUCLEOTIDE SEQUENCE [LARGE SCALE GENOMIC DNA]</scope>
    <source>
        <strain evidence="7 8">SR4</strain>
    </source>
</reference>
<dbReference type="GO" id="GO:0043190">
    <property type="term" value="C:ATP-binding cassette (ABC) transporter complex"/>
    <property type="evidence" value="ECO:0007669"/>
    <property type="project" value="TreeGrafter"/>
</dbReference>
<dbReference type="Pfam" id="PF03739">
    <property type="entry name" value="LptF_LptG"/>
    <property type="match status" value="1"/>
</dbReference>
<dbReference type="PANTHER" id="PTHR33529:SF6">
    <property type="entry name" value="YJGP_YJGQ FAMILY PERMEASE"/>
    <property type="match status" value="1"/>
</dbReference>
<feature type="transmembrane region" description="Helical" evidence="6">
    <location>
        <begin position="424"/>
        <end position="443"/>
    </location>
</feature>
<dbReference type="RefSeq" id="WP_168881432.1">
    <property type="nucleotide sequence ID" value="NZ_JABAIL010000002.1"/>
</dbReference>
<evidence type="ECO:0000256" key="1">
    <source>
        <dbReference type="ARBA" id="ARBA00004651"/>
    </source>
</evidence>
<keyword evidence="8" id="KW-1185">Reference proteome</keyword>
<dbReference type="AlphaFoldDB" id="A0A7X8SIA1"/>
<keyword evidence="5 6" id="KW-0472">Membrane</keyword>
<dbReference type="InterPro" id="IPR005495">
    <property type="entry name" value="LptG/LptF_permease"/>
</dbReference>
<protein>
    <submittedName>
        <fullName evidence="7">YjgP/YjgQ family permease</fullName>
    </submittedName>
</protein>
<feature type="transmembrane region" description="Helical" evidence="6">
    <location>
        <begin position="366"/>
        <end position="386"/>
    </location>
</feature>
<feature type="transmembrane region" description="Helical" evidence="6">
    <location>
        <begin position="393"/>
        <end position="412"/>
    </location>
</feature>
<name>A0A7X8SIA1_9BACT</name>
<evidence type="ECO:0000256" key="5">
    <source>
        <dbReference type="ARBA" id="ARBA00023136"/>
    </source>
</evidence>
<feature type="transmembrane region" description="Helical" evidence="6">
    <location>
        <begin position="12"/>
        <end position="33"/>
    </location>
</feature>
<dbReference type="Proteomes" id="UP000585050">
    <property type="component" value="Unassembled WGS sequence"/>
</dbReference>
<dbReference type="PANTHER" id="PTHR33529">
    <property type="entry name" value="SLR0882 PROTEIN-RELATED"/>
    <property type="match status" value="1"/>
</dbReference>
<evidence type="ECO:0000256" key="4">
    <source>
        <dbReference type="ARBA" id="ARBA00022989"/>
    </source>
</evidence>
<comment type="subcellular location">
    <subcellularLocation>
        <location evidence="1">Cell membrane</location>
        <topology evidence="1">Multi-pass membrane protein</topology>
    </subcellularLocation>
</comment>
<gene>
    <name evidence="7" type="ORF">HGP29_05840</name>
</gene>
<keyword evidence="3 6" id="KW-0812">Transmembrane</keyword>
<feature type="transmembrane region" description="Helical" evidence="6">
    <location>
        <begin position="53"/>
        <end position="78"/>
    </location>
</feature>
<feature type="transmembrane region" description="Helical" evidence="6">
    <location>
        <begin position="99"/>
        <end position="117"/>
    </location>
</feature>
<evidence type="ECO:0000313" key="7">
    <source>
        <dbReference type="EMBL" id="NLR90715.1"/>
    </source>
</evidence>
<evidence type="ECO:0000256" key="6">
    <source>
        <dbReference type="SAM" id="Phobius"/>
    </source>
</evidence>
<proteinExistence type="predicted"/>
<dbReference type="EMBL" id="JABAIL010000002">
    <property type="protein sequence ID" value="NLR90715.1"/>
    <property type="molecule type" value="Genomic_DNA"/>
</dbReference>
<accession>A0A7X8SIA1</accession>
<sequence length="468" mass="53381">MKKLDKLLLKQYIGPFALTSAVVLFIFWSQYMISKFVYFLGKDLGYDVYAELFFWFALALVPVSLPLAVLLASLMTYGSLGQHSELTAIKGAGISLLRVLRPVFFFTIVVTLFQLIYNDTVVPHANLKAYSLLYDIKQTKPTMNLKEGAFYDGLDGYSIKVAKKDEDGIGIHDVIIYKHEGHRGNKEVILANHGKMELINNDSYLMLTLFEGNAYSEVEDKKSKADIQYVHSEFDSSIFYFSMDSYAMNETREDLFMGHNLMKTSSQLKVEQDSLEKAMVDYSSMLAKNGETQFYYRHTSHKNEHNADKVTKKKYDPNTKDNKLRIASSAYNSASSFYNVLKSNASRHKNQIREDVRYTIDVQKKISTAVAILLMFMIGAPLGAIIKKGGLGVPVLVSVFFFVIYYILTITGEKMAKELLIDPILGTWLSNIFLLVFGLFFTFQAKNDVKLFDTDYYTVMIQRLFKKN</sequence>
<keyword evidence="4 6" id="KW-1133">Transmembrane helix</keyword>
<comment type="caution">
    <text evidence="7">The sequence shown here is derived from an EMBL/GenBank/DDBJ whole genome shotgun (WGS) entry which is preliminary data.</text>
</comment>